<organism evidence="1 2">
    <name type="scientific">Phytophthora aleatoria</name>
    <dbReference type="NCBI Taxonomy" id="2496075"/>
    <lineage>
        <taxon>Eukaryota</taxon>
        <taxon>Sar</taxon>
        <taxon>Stramenopiles</taxon>
        <taxon>Oomycota</taxon>
        <taxon>Peronosporomycetes</taxon>
        <taxon>Peronosporales</taxon>
        <taxon>Peronosporaceae</taxon>
        <taxon>Phytophthora</taxon>
    </lineage>
</organism>
<gene>
    <name evidence="1" type="ORF">JG688_00018225</name>
</gene>
<name>A0A8J5ICG3_9STRA</name>
<evidence type="ECO:0000313" key="2">
    <source>
        <dbReference type="Proteomes" id="UP000709295"/>
    </source>
</evidence>
<dbReference type="EMBL" id="JAENGY010003186">
    <property type="protein sequence ID" value="KAG6942266.1"/>
    <property type="molecule type" value="Genomic_DNA"/>
</dbReference>
<accession>A0A8J5ICG3</accession>
<reference evidence="1" key="1">
    <citation type="submission" date="2021-01" db="EMBL/GenBank/DDBJ databases">
        <title>Phytophthora aleatoria, a newly-described species from Pinus radiata is distinct from Phytophthora cactorum isolates based on comparative genomics.</title>
        <authorList>
            <person name="Mcdougal R."/>
            <person name="Panda P."/>
            <person name="Williams N."/>
            <person name="Studholme D.J."/>
        </authorList>
    </citation>
    <scope>NUCLEOTIDE SEQUENCE</scope>
    <source>
        <strain evidence="1">NZFS 4037</strain>
    </source>
</reference>
<protein>
    <recommendedName>
        <fullName evidence="3">HAT C-terminal dimerisation domain-containing protein</fullName>
    </recommendedName>
</protein>
<proteinExistence type="predicted"/>
<sequence length="84" mass="9605">MRNREGKSVWNLEQLCQRIDGLKWFAESGDKIFPSIAKLARVWLGRSSSTAFPECFFFFFSTASYAMSSLKTHTDSECAQRQLG</sequence>
<comment type="caution">
    <text evidence="1">The sequence shown here is derived from an EMBL/GenBank/DDBJ whole genome shotgun (WGS) entry which is preliminary data.</text>
</comment>
<dbReference type="Proteomes" id="UP000709295">
    <property type="component" value="Unassembled WGS sequence"/>
</dbReference>
<dbReference type="AlphaFoldDB" id="A0A8J5ICG3"/>
<evidence type="ECO:0000313" key="1">
    <source>
        <dbReference type="EMBL" id="KAG6942266.1"/>
    </source>
</evidence>
<evidence type="ECO:0008006" key="3">
    <source>
        <dbReference type="Google" id="ProtNLM"/>
    </source>
</evidence>
<keyword evidence="2" id="KW-1185">Reference proteome</keyword>